<keyword evidence="3" id="KW-0106">Calcium</keyword>
<dbReference type="PROSITE" id="PS50222">
    <property type="entry name" value="EF_HAND_2"/>
    <property type="match status" value="1"/>
</dbReference>
<dbReference type="InterPro" id="IPR018247">
    <property type="entry name" value="EF_Hand_1_Ca_BS"/>
</dbReference>
<proteinExistence type="predicted"/>
<reference evidence="5 6" key="1">
    <citation type="journal article" date="2013" name="PLoS Genet.">
        <title>Distinctive expansion of potential virulence genes in the genome of the oomycete fish pathogen Saprolegnia parasitica.</title>
        <authorList>
            <person name="Jiang R.H."/>
            <person name="de Bruijn I."/>
            <person name="Haas B.J."/>
            <person name="Belmonte R."/>
            <person name="Lobach L."/>
            <person name="Christie J."/>
            <person name="van den Ackerveken G."/>
            <person name="Bottin A."/>
            <person name="Bulone V."/>
            <person name="Diaz-Moreno S.M."/>
            <person name="Dumas B."/>
            <person name="Fan L."/>
            <person name="Gaulin E."/>
            <person name="Govers F."/>
            <person name="Grenville-Briggs L.J."/>
            <person name="Horner N.R."/>
            <person name="Levin J.Z."/>
            <person name="Mammella M."/>
            <person name="Meijer H.J."/>
            <person name="Morris P."/>
            <person name="Nusbaum C."/>
            <person name="Oome S."/>
            <person name="Phillips A.J."/>
            <person name="van Rooyen D."/>
            <person name="Rzeszutek E."/>
            <person name="Saraiva M."/>
            <person name="Secombes C.J."/>
            <person name="Seidl M.F."/>
            <person name="Snel B."/>
            <person name="Stassen J.H."/>
            <person name="Sykes S."/>
            <person name="Tripathy S."/>
            <person name="van den Berg H."/>
            <person name="Vega-Arreguin J.C."/>
            <person name="Wawra S."/>
            <person name="Young S.K."/>
            <person name="Zeng Q."/>
            <person name="Dieguez-Uribeondo J."/>
            <person name="Russ C."/>
            <person name="Tyler B.M."/>
            <person name="van West P."/>
        </authorList>
    </citation>
    <scope>NUCLEOTIDE SEQUENCE [LARGE SCALE GENOMIC DNA]</scope>
    <source>
        <strain evidence="5 6">CBS 223.65</strain>
    </source>
</reference>
<dbReference type="PROSITE" id="PS00018">
    <property type="entry name" value="EF_HAND_1"/>
    <property type="match status" value="1"/>
</dbReference>
<keyword evidence="1" id="KW-0479">Metal-binding</keyword>
<dbReference type="Gene3D" id="1.10.238.10">
    <property type="entry name" value="EF-hand"/>
    <property type="match status" value="1"/>
</dbReference>
<keyword evidence="2" id="KW-0677">Repeat</keyword>
<evidence type="ECO:0000259" key="4">
    <source>
        <dbReference type="PROSITE" id="PS50222"/>
    </source>
</evidence>
<dbReference type="STRING" id="695850.A0A067D153"/>
<evidence type="ECO:0000256" key="1">
    <source>
        <dbReference type="ARBA" id="ARBA00022723"/>
    </source>
</evidence>
<feature type="non-terminal residue" evidence="5">
    <location>
        <position position="1"/>
    </location>
</feature>
<evidence type="ECO:0000313" key="5">
    <source>
        <dbReference type="EMBL" id="KDO32762.1"/>
    </source>
</evidence>
<dbReference type="InterPro" id="IPR011992">
    <property type="entry name" value="EF-hand-dom_pair"/>
</dbReference>
<keyword evidence="6" id="KW-1185">Reference proteome</keyword>
<dbReference type="EMBL" id="KK583194">
    <property type="protein sequence ID" value="KDO32762.1"/>
    <property type="molecule type" value="Genomic_DNA"/>
</dbReference>
<feature type="domain" description="EF-hand" evidence="4">
    <location>
        <begin position="94"/>
        <end position="129"/>
    </location>
</feature>
<dbReference type="PANTHER" id="PTHR45942">
    <property type="entry name" value="PROTEIN PHOSPATASE 3 REGULATORY SUBUNIT B ALPHA ISOFORM TYPE 1"/>
    <property type="match status" value="1"/>
</dbReference>
<gene>
    <name evidence="5" type="ORF">SPRG_02460</name>
</gene>
<dbReference type="VEuPathDB" id="FungiDB:SPRG_02460"/>
<dbReference type="Proteomes" id="UP000030745">
    <property type="component" value="Unassembled WGS sequence"/>
</dbReference>
<dbReference type="InterPro" id="IPR002048">
    <property type="entry name" value="EF_hand_dom"/>
</dbReference>
<dbReference type="RefSeq" id="XP_012196426.1">
    <property type="nucleotide sequence ID" value="XM_012341036.1"/>
</dbReference>
<name>A0A067D153_SAPPC</name>
<evidence type="ECO:0000256" key="2">
    <source>
        <dbReference type="ARBA" id="ARBA00022737"/>
    </source>
</evidence>
<dbReference type="GeneID" id="24125015"/>
<sequence>MFRRTPKQAAAANELGDPTLLAADSIFSAKEIQGLQHRFRRLLQGNDSTVEAARLLDEPEFQCHALAPLLLRDGRLDFRAFLCLLTVLHPTKTSVAAKRSALFDLYDMDADGVVSASDMKSVFQRLRPERDSSCDDDVAAAFLNASFASQNGFAPSAFAELVSDDDVLAALSISFACSL</sequence>
<protein>
    <recommendedName>
        <fullName evidence="4">EF-hand domain-containing protein</fullName>
    </recommendedName>
</protein>
<organism evidence="5 6">
    <name type="scientific">Saprolegnia parasitica (strain CBS 223.65)</name>
    <dbReference type="NCBI Taxonomy" id="695850"/>
    <lineage>
        <taxon>Eukaryota</taxon>
        <taxon>Sar</taxon>
        <taxon>Stramenopiles</taxon>
        <taxon>Oomycota</taxon>
        <taxon>Saprolegniomycetes</taxon>
        <taxon>Saprolegniales</taxon>
        <taxon>Saprolegniaceae</taxon>
        <taxon>Saprolegnia</taxon>
    </lineage>
</organism>
<dbReference type="SUPFAM" id="SSF47473">
    <property type="entry name" value="EF-hand"/>
    <property type="match status" value="1"/>
</dbReference>
<accession>A0A067D153</accession>
<dbReference type="AlphaFoldDB" id="A0A067D153"/>
<evidence type="ECO:0000313" key="6">
    <source>
        <dbReference type="Proteomes" id="UP000030745"/>
    </source>
</evidence>
<evidence type="ECO:0000256" key="3">
    <source>
        <dbReference type="ARBA" id="ARBA00022837"/>
    </source>
</evidence>
<dbReference type="KEGG" id="spar:SPRG_02460"/>
<dbReference type="OrthoDB" id="79127at2759"/>
<dbReference type="GO" id="GO:0005509">
    <property type="term" value="F:calcium ion binding"/>
    <property type="evidence" value="ECO:0007669"/>
    <property type="project" value="InterPro"/>
</dbReference>